<dbReference type="InterPro" id="IPR013320">
    <property type="entry name" value="ConA-like_dom_sf"/>
</dbReference>
<dbReference type="CDD" id="cd02182">
    <property type="entry name" value="GH16_Strep_laminarinase_like"/>
    <property type="match status" value="1"/>
</dbReference>
<keyword evidence="3" id="KW-0472">Membrane</keyword>
<gene>
    <name evidence="6" type="ORF">TRUGW13939_09681</name>
</gene>
<dbReference type="GO" id="GO:0004553">
    <property type="term" value="F:hydrolase activity, hydrolyzing O-glycosyl compounds"/>
    <property type="evidence" value="ECO:0007669"/>
    <property type="project" value="InterPro"/>
</dbReference>
<feature type="domain" description="GH16" evidence="5">
    <location>
        <begin position="22"/>
        <end position="270"/>
    </location>
</feature>
<evidence type="ECO:0000256" key="2">
    <source>
        <dbReference type="ARBA" id="ARBA00022475"/>
    </source>
</evidence>
<evidence type="ECO:0000313" key="7">
    <source>
        <dbReference type="Proteomes" id="UP000509510"/>
    </source>
</evidence>
<keyword evidence="3" id="KW-0325">Glycoprotein</keyword>
<organism evidence="6 7">
    <name type="scientific">Talaromyces rugulosus</name>
    <name type="common">Penicillium rugulosum</name>
    <dbReference type="NCBI Taxonomy" id="121627"/>
    <lineage>
        <taxon>Eukaryota</taxon>
        <taxon>Fungi</taxon>
        <taxon>Dikarya</taxon>
        <taxon>Ascomycota</taxon>
        <taxon>Pezizomycotina</taxon>
        <taxon>Eurotiomycetes</taxon>
        <taxon>Eurotiomycetidae</taxon>
        <taxon>Eurotiales</taxon>
        <taxon>Trichocomaceae</taxon>
        <taxon>Talaromyces</taxon>
        <taxon>Talaromyces sect. Islandici</taxon>
    </lineage>
</organism>
<dbReference type="Pfam" id="PF26113">
    <property type="entry name" value="GH16_XgeA"/>
    <property type="match status" value="1"/>
</dbReference>
<evidence type="ECO:0000313" key="6">
    <source>
        <dbReference type="EMBL" id="QKX62520.1"/>
    </source>
</evidence>
<keyword evidence="3" id="KW-0336">GPI-anchor</keyword>
<accession>A0A7H8R811</accession>
<keyword evidence="2" id="KW-1003">Cell membrane</keyword>
<dbReference type="PANTHER" id="PTHR10963:SF60">
    <property type="entry name" value="GRAM-NEGATIVE BACTERIA-BINDING PROTEIN 1-RELATED"/>
    <property type="match status" value="1"/>
</dbReference>
<dbReference type="EMBL" id="CP055902">
    <property type="protein sequence ID" value="QKX62520.1"/>
    <property type="molecule type" value="Genomic_DNA"/>
</dbReference>
<dbReference type="PANTHER" id="PTHR10963">
    <property type="entry name" value="GLYCOSYL HYDROLASE-RELATED"/>
    <property type="match status" value="1"/>
</dbReference>
<dbReference type="OrthoDB" id="192832at2759"/>
<dbReference type="GeneID" id="55997164"/>
<evidence type="ECO:0000259" key="5">
    <source>
        <dbReference type="PROSITE" id="PS51762"/>
    </source>
</evidence>
<dbReference type="AlphaFoldDB" id="A0A7H8R811"/>
<dbReference type="GO" id="GO:0098552">
    <property type="term" value="C:side of membrane"/>
    <property type="evidence" value="ECO:0007669"/>
    <property type="project" value="UniProtKB-KW"/>
</dbReference>
<dbReference type="KEGG" id="trg:TRUGW13939_09681"/>
<proteinExistence type="predicted"/>
<dbReference type="Proteomes" id="UP000509510">
    <property type="component" value="Chromosome V"/>
</dbReference>
<dbReference type="Gene3D" id="2.60.120.200">
    <property type="match status" value="1"/>
</dbReference>
<dbReference type="GO" id="GO:0005975">
    <property type="term" value="P:carbohydrate metabolic process"/>
    <property type="evidence" value="ECO:0007669"/>
    <property type="project" value="InterPro"/>
</dbReference>
<name>A0A7H8R811_TALRU</name>
<protein>
    <recommendedName>
        <fullName evidence="5">GH16 domain-containing protein</fullName>
    </recommendedName>
</protein>
<evidence type="ECO:0000256" key="1">
    <source>
        <dbReference type="ARBA" id="ARBA00004609"/>
    </source>
</evidence>
<comment type="subcellular location">
    <subcellularLocation>
        <location evidence="1">Cell membrane</location>
        <topology evidence="1">Lipid-anchor</topology>
        <topology evidence="1">GPI-anchor</topology>
    </subcellularLocation>
</comment>
<dbReference type="GO" id="GO:0005886">
    <property type="term" value="C:plasma membrane"/>
    <property type="evidence" value="ECO:0007669"/>
    <property type="project" value="UniProtKB-SubCell"/>
</dbReference>
<evidence type="ECO:0000256" key="3">
    <source>
        <dbReference type="ARBA" id="ARBA00022622"/>
    </source>
</evidence>
<evidence type="ECO:0000256" key="4">
    <source>
        <dbReference type="ARBA" id="ARBA00023288"/>
    </source>
</evidence>
<dbReference type="RefSeq" id="XP_035348694.1">
    <property type="nucleotide sequence ID" value="XM_035492801.1"/>
</dbReference>
<reference evidence="7" key="1">
    <citation type="submission" date="2020-06" db="EMBL/GenBank/DDBJ databases">
        <title>A chromosome-scale genome assembly of Talaromyces rugulosus W13939.</title>
        <authorList>
            <person name="Wang B."/>
            <person name="Guo L."/>
            <person name="Ye K."/>
            <person name="Wang L."/>
        </authorList>
    </citation>
    <scope>NUCLEOTIDE SEQUENCE [LARGE SCALE GENOMIC DNA]</scope>
    <source>
        <strain evidence="7">W13939</strain>
    </source>
</reference>
<dbReference type="SUPFAM" id="SSF49899">
    <property type="entry name" value="Concanavalin A-like lectins/glucanases"/>
    <property type="match status" value="1"/>
</dbReference>
<dbReference type="InterPro" id="IPR000757">
    <property type="entry name" value="Beta-glucanase-like"/>
</dbReference>
<sequence>MTLIYPPSYSGYTLLWSDSFAGSAGTLPNPNTWNIMTGNLGVNGELETYTSLNTNVQLSGGNTLQLIPWTDSSVPGGWTSGRVESKNIISPSMGAITFAEASIRFGSNSVSGKQGIWPAFWMLGRSFRSGTSWPECGELDILETINGDLTGYGTAHCGSTTGGICNDPNELGGSITISDQSWHTWRITWDRTPSTWELETITWYMDNQQFHQITGSQIHDLNTWATLCHNPLYFILNVAIGGGWPGYPNVETLEGYGSMMEIAYVAVYAS</sequence>
<keyword evidence="7" id="KW-1185">Reference proteome</keyword>
<dbReference type="PROSITE" id="PS51762">
    <property type="entry name" value="GH16_2"/>
    <property type="match status" value="1"/>
</dbReference>
<dbReference type="InterPro" id="IPR050546">
    <property type="entry name" value="Glycosyl_Hydrlase_16"/>
</dbReference>
<keyword evidence="4" id="KW-0449">Lipoprotein</keyword>